<organism evidence="1 2">
    <name type="scientific">Mycolicibacter sinensis (strain JDM601)</name>
    <name type="common">Mycobacterium sinense</name>
    <dbReference type="NCBI Taxonomy" id="875328"/>
    <lineage>
        <taxon>Bacteria</taxon>
        <taxon>Bacillati</taxon>
        <taxon>Actinomycetota</taxon>
        <taxon>Actinomycetes</taxon>
        <taxon>Mycobacteriales</taxon>
        <taxon>Mycobacteriaceae</taxon>
        <taxon>Mycolicibacter</taxon>
    </lineage>
</organism>
<reference evidence="1 2" key="1">
    <citation type="journal article" date="2011" name="J. Bacteriol.">
        <title>Complete genome sequence of a novel clinical isolate, the nontuberculous Mycobacterium strain JDM601.</title>
        <authorList>
            <person name="Zhang Z.Y."/>
            <person name="Sun Z.Q."/>
            <person name="Wang Z.L."/>
            <person name="Wen Z.L."/>
            <person name="Sun Q.W."/>
            <person name="Zhu Z.Q."/>
            <person name="Song Y.Z."/>
            <person name="Zhao J.W."/>
            <person name="Wang H.H."/>
            <person name="Zhang S.L."/>
            <person name="Guo X.K."/>
        </authorList>
    </citation>
    <scope>NUCLEOTIDE SEQUENCE [LARGE SCALE GENOMIC DNA]</scope>
    <source>
        <strain evidence="1 2">JDM601</strain>
    </source>
</reference>
<evidence type="ECO:0000313" key="1">
    <source>
        <dbReference type="EMBL" id="AEF36294.1"/>
    </source>
</evidence>
<dbReference type="KEGG" id="mjd:JDM601_2294"/>
<evidence type="ECO:0000313" key="2">
    <source>
        <dbReference type="Proteomes" id="UP000009224"/>
    </source>
</evidence>
<accession>F5YUR3</accession>
<dbReference type="EMBL" id="CP002329">
    <property type="protein sequence ID" value="AEF36294.1"/>
    <property type="molecule type" value="Genomic_DNA"/>
</dbReference>
<dbReference type="AlphaFoldDB" id="F5YUR3"/>
<keyword evidence="2" id="KW-1185">Reference proteome</keyword>
<dbReference type="HOGENOM" id="CLU_2602280_0_0_11"/>
<sequence length="79" mass="8731">MGHPEIAIGCKATVELDFSPTRLLALRHGAEIEEVGLQRLFGLVGPIAHQHHHAGVRFVCLNVGRRLLPGYLRLHGFQC</sequence>
<protein>
    <submittedName>
        <fullName evidence="1">Uncharacterized protein</fullName>
    </submittedName>
</protein>
<gene>
    <name evidence="1" type="ordered locus">JDM601_2294</name>
</gene>
<name>F5YUR3_MYCSD</name>
<proteinExistence type="predicted"/>
<dbReference type="STRING" id="875328.JDM601_2294"/>
<dbReference type="Proteomes" id="UP000009224">
    <property type="component" value="Chromosome"/>
</dbReference>